<dbReference type="Pfam" id="PF17390">
    <property type="entry name" value="Bac_rhamnosid_C"/>
    <property type="match status" value="1"/>
</dbReference>
<dbReference type="Gene3D" id="1.50.10.10">
    <property type="match status" value="1"/>
</dbReference>
<dbReference type="InterPro" id="IPR013737">
    <property type="entry name" value="Bac_rhamnosid_N"/>
</dbReference>
<comment type="caution">
    <text evidence="8">The sequence shown here is derived from an EMBL/GenBank/DDBJ whole genome shotgun (WGS) entry which is preliminary data.</text>
</comment>
<proteinExistence type="predicted"/>
<evidence type="ECO:0000256" key="2">
    <source>
        <dbReference type="ARBA" id="ARBA00012652"/>
    </source>
</evidence>
<evidence type="ECO:0000256" key="3">
    <source>
        <dbReference type="ARBA" id="ARBA00022801"/>
    </source>
</evidence>
<feature type="domain" description="Alpha-L-rhamnosidase six-hairpin glycosidase" evidence="6">
    <location>
        <begin position="331"/>
        <end position="663"/>
    </location>
</feature>
<dbReference type="InterPro" id="IPR008979">
    <property type="entry name" value="Galactose-bd-like_sf"/>
</dbReference>
<dbReference type="RefSeq" id="WP_377497450.1">
    <property type="nucleotide sequence ID" value="NZ_JBHMDO010000033.1"/>
</dbReference>
<dbReference type="InterPro" id="IPR035396">
    <property type="entry name" value="Bac_rhamnosid6H"/>
</dbReference>
<dbReference type="EMBL" id="JBHMDO010000033">
    <property type="protein sequence ID" value="MFB9328292.1"/>
    <property type="molecule type" value="Genomic_DNA"/>
</dbReference>
<dbReference type="PANTHER" id="PTHR33307:SF6">
    <property type="entry name" value="ALPHA-RHAMNOSIDASE (EUROFUNG)-RELATED"/>
    <property type="match status" value="1"/>
</dbReference>
<name>A0ABV5KSU6_9BACL</name>
<evidence type="ECO:0000313" key="8">
    <source>
        <dbReference type="EMBL" id="MFB9328292.1"/>
    </source>
</evidence>
<dbReference type="InterPro" id="IPR016007">
    <property type="entry name" value="Alpha_rhamnosid"/>
</dbReference>
<dbReference type="Gene3D" id="2.60.120.260">
    <property type="entry name" value="Galactose-binding domain-like"/>
    <property type="match status" value="2"/>
</dbReference>
<gene>
    <name evidence="8" type="ORF">ACFFSY_20375</name>
</gene>
<protein>
    <recommendedName>
        <fullName evidence="2">alpha-L-rhamnosidase</fullName>
        <ecNumber evidence="2">3.2.1.40</ecNumber>
    </recommendedName>
</protein>
<dbReference type="InterPro" id="IPR012341">
    <property type="entry name" value="6hp_glycosidase-like_sf"/>
</dbReference>
<evidence type="ECO:0000259" key="7">
    <source>
        <dbReference type="Pfam" id="PF17390"/>
    </source>
</evidence>
<dbReference type="InterPro" id="IPR008928">
    <property type="entry name" value="6-hairpin_glycosidase_sf"/>
</dbReference>
<dbReference type="InterPro" id="IPR035398">
    <property type="entry name" value="Bac_rhamnosid_C"/>
</dbReference>
<dbReference type="PANTHER" id="PTHR33307">
    <property type="entry name" value="ALPHA-RHAMNOSIDASE (EUROFUNG)"/>
    <property type="match status" value="1"/>
</dbReference>
<comment type="catalytic activity">
    <reaction evidence="1">
        <text>Hydrolysis of terminal non-reducing alpha-L-rhamnose residues in alpha-L-rhamnosides.</text>
        <dbReference type="EC" id="3.2.1.40"/>
    </reaction>
</comment>
<dbReference type="SUPFAM" id="SSF49785">
    <property type="entry name" value="Galactose-binding domain-like"/>
    <property type="match status" value="1"/>
</dbReference>
<dbReference type="Pfam" id="PF08531">
    <property type="entry name" value="Bac_rhamnosid_N"/>
    <property type="match status" value="1"/>
</dbReference>
<evidence type="ECO:0000259" key="6">
    <source>
        <dbReference type="Pfam" id="PF17389"/>
    </source>
</evidence>
<keyword evidence="3 8" id="KW-0378">Hydrolase</keyword>
<reference evidence="8 9" key="1">
    <citation type="submission" date="2024-09" db="EMBL/GenBank/DDBJ databases">
        <authorList>
            <person name="Sun Q."/>
            <person name="Mori K."/>
        </authorList>
    </citation>
    <scope>NUCLEOTIDE SEQUENCE [LARGE SCALE GENOMIC DNA]</scope>
    <source>
        <strain evidence="8 9">TISTR 2452</strain>
    </source>
</reference>
<accession>A0ABV5KSU6</accession>
<dbReference type="Pfam" id="PF17389">
    <property type="entry name" value="Bac_rhamnosid6H"/>
    <property type="match status" value="1"/>
</dbReference>
<dbReference type="GO" id="GO:0016787">
    <property type="term" value="F:hydrolase activity"/>
    <property type="evidence" value="ECO:0007669"/>
    <property type="project" value="UniProtKB-KW"/>
</dbReference>
<feature type="domain" description="Alpha-L-rhamnosidase concanavalin-like" evidence="4">
    <location>
        <begin position="229"/>
        <end position="322"/>
    </location>
</feature>
<dbReference type="SUPFAM" id="SSF48208">
    <property type="entry name" value="Six-hairpin glycosidases"/>
    <property type="match status" value="1"/>
</dbReference>
<sequence length="728" mass="83755">MDKKWMAKWITDRRFYGLKPIDVYHKENEQGRAHEHKAALHNHHMLVRKSFVLPEPPSNAYMDITADDYYKLYINGEYVGQGPAQGNHYHYYYNRFDVGAYLRQGENVIAVHVYYHGLISRSYNSGDYRQGLIAELVSEDGCIVQTDRTWTNAIAREYGASPIIGYDTQFQEHIDGRLIEKGWRLAGFDDTAWLPCWEHLADDHRLFRQPTPNLSVYTVKPQRVLAIEGGYLLDFGSELTGQFTMRAKGRTGLKVEIRCAEEQLPSGRARYEMRCNCTYSDTWTLSGEEDELEFFDYKAFRYVEVLANADVELHTESFAAIVRHYPFDEEACHLESSNPLLNAIWSICKNGVKYGTQENYVDCPSREKGQYLGDNTIITHAHAYLTGDMRMFRKSLEDFALLSARVCPGLMAVAPGHYMQEIADFSLQWPIQLLRYYRFSGDREFLDRMYPIAEQLMMYFQCYEGPDGLLHAVNDKWNLVDWPDNLRDGYDFALENGHMQGCHNVINAYYYGAQQAVQDIRQALELPLSADDPASRFRTAFMRRFYDSERKLFVDAEDSSHASLHANVLPLLFGLAPAKAVPSIVRLIRDKRLSCGVYMAYFVLQALAVAEEHALIYELITSDDLHAWGTMVREGATTCFEAWSKDLKWNTSLCHPWASAPIPVVIEEVFGIKPAAPGWTKVHFSPKMPDTLQEVEFRFRMPIGEFRFSYRDGRAELRVPDGVQVTPS</sequence>
<dbReference type="EC" id="3.2.1.40" evidence="2"/>
<organism evidence="8 9">
    <name type="scientific">Paenibacillus aurantiacus</name>
    <dbReference type="NCBI Taxonomy" id="1936118"/>
    <lineage>
        <taxon>Bacteria</taxon>
        <taxon>Bacillati</taxon>
        <taxon>Bacillota</taxon>
        <taxon>Bacilli</taxon>
        <taxon>Bacillales</taxon>
        <taxon>Paenibacillaceae</taxon>
        <taxon>Paenibacillus</taxon>
    </lineage>
</organism>
<dbReference type="Gene3D" id="2.60.420.10">
    <property type="entry name" value="Maltose phosphorylase, domain 3"/>
    <property type="match status" value="1"/>
</dbReference>
<dbReference type="InterPro" id="IPR008902">
    <property type="entry name" value="Rhamnosid_concanavalin"/>
</dbReference>
<dbReference type="Proteomes" id="UP001589747">
    <property type="component" value="Unassembled WGS sequence"/>
</dbReference>
<dbReference type="Pfam" id="PF05592">
    <property type="entry name" value="Bac_rhamnosid"/>
    <property type="match status" value="1"/>
</dbReference>
<evidence type="ECO:0000259" key="5">
    <source>
        <dbReference type="Pfam" id="PF08531"/>
    </source>
</evidence>
<feature type="domain" description="Alpha-L-rhamnosidase C-terminal" evidence="7">
    <location>
        <begin position="671"/>
        <end position="722"/>
    </location>
</feature>
<keyword evidence="9" id="KW-1185">Reference proteome</keyword>
<evidence type="ECO:0000256" key="1">
    <source>
        <dbReference type="ARBA" id="ARBA00001445"/>
    </source>
</evidence>
<evidence type="ECO:0000259" key="4">
    <source>
        <dbReference type="Pfam" id="PF05592"/>
    </source>
</evidence>
<feature type="domain" description="Bacterial alpha-L-rhamnosidase N-terminal" evidence="5">
    <location>
        <begin position="58"/>
        <end position="213"/>
    </location>
</feature>
<evidence type="ECO:0000313" key="9">
    <source>
        <dbReference type="Proteomes" id="UP001589747"/>
    </source>
</evidence>